<sequence length="92" mass="10404">MSTARYTVPIHESIQILETRQQLNDMARQYPLGTMDDRNGGYYLLDYDDTVLAIASDPLCEELDAAIEAAERYRSAHSEIDDESEFATPTSK</sequence>
<keyword evidence="2" id="KW-1185">Reference proteome</keyword>
<gene>
    <name evidence="1" type="ORF">PROQFM164_S06g000297</name>
</gene>
<name>W6QN12_PENRF</name>
<dbReference type="OMA" id="HSTHPEI"/>
<accession>W6QN12</accession>
<evidence type="ECO:0000313" key="1">
    <source>
        <dbReference type="EMBL" id="CDM37336.1"/>
    </source>
</evidence>
<proteinExistence type="predicted"/>
<dbReference type="OrthoDB" id="4435242at2759"/>
<organism evidence="1 2">
    <name type="scientific">Penicillium roqueforti (strain FM164)</name>
    <dbReference type="NCBI Taxonomy" id="1365484"/>
    <lineage>
        <taxon>Eukaryota</taxon>
        <taxon>Fungi</taxon>
        <taxon>Dikarya</taxon>
        <taxon>Ascomycota</taxon>
        <taxon>Pezizomycotina</taxon>
        <taxon>Eurotiomycetes</taxon>
        <taxon>Eurotiomycetidae</taxon>
        <taxon>Eurotiales</taxon>
        <taxon>Aspergillaceae</taxon>
        <taxon>Penicillium</taxon>
    </lineage>
</organism>
<dbReference type="EMBL" id="HG792020">
    <property type="protein sequence ID" value="CDM37336.1"/>
    <property type="molecule type" value="Genomic_DNA"/>
</dbReference>
<dbReference type="AlphaFoldDB" id="W6QN12"/>
<protein>
    <submittedName>
        <fullName evidence="1">Uncharacterized protein</fullName>
    </submittedName>
</protein>
<evidence type="ECO:0000313" key="2">
    <source>
        <dbReference type="Proteomes" id="UP000030686"/>
    </source>
</evidence>
<dbReference type="Proteomes" id="UP000030686">
    <property type="component" value="Unassembled WGS sequence"/>
</dbReference>
<reference evidence="1" key="1">
    <citation type="journal article" date="2014" name="Nat. Commun.">
        <title>Multiple recent horizontal transfers of a large genomic region in cheese making fungi.</title>
        <authorList>
            <person name="Cheeseman K."/>
            <person name="Ropars J."/>
            <person name="Renault P."/>
            <person name="Dupont J."/>
            <person name="Gouzy J."/>
            <person name="Branca A."/>
            <person name="Abraham A.L."/>
            <person name="Ceppi M."/>
            <person name="Conseiller E."/>
            <person name="Debuchy R."/>
            <person name="Malagnac F."/>
            <person name="Goarin A."/>
            <person name="Silar P."/>
            <person name="Lacoste S."/>
            <person name="Sallet E."/>
            <person name="Bensimon A."/>
            <person name="Giraud T."/>
            <person name="Brygoo Y."/>
        </authorList>
    </citation>
    <scope>NUCLEOTIDE SEQUENCE [LARGE SCALE GENOMIC DNA]</scope>
    <source>
        <strain evidence="1">FM164</strain>
    </source>
</reference>